<dbReference type="CDD" id="cd03039">
    <property type="entry name" value="GST_N_Sigma_like"/>
    <property type="match status" value="1"/>
</dbReference>
<dbReference type="GO" id="GO:0004364">
    <property type="term" value="F:glutathione transferase activity"/>
    <property type="evidence" value="ECO:0007669"/>
    <property type="project" value="UniProtKB-EC"/>
</dbReference>
<dbReference type="InterPro" id="IPR050213">
    <property type="entry name" value="GST_superfamily"/>
</dbReference>
<comment type="similarity">
    <text evidence="3">Belongs to the GST superfamily. Sigma family.</text>
</comment>
<comment type="catalytic activity">
    <reaction evidence="4">
        <text>RX + glutathione = an S-substituted glutathione + a halide anion + H(+)</text>
        <dbReference type="Rhea" id="RHEA:16437"/>
        <dbReference type="ChEBI" id="CHEBI:15378"/>
        <dbReference type="ChEBI" id="CHEBI:16042"/>
        <dbReference type="ChEBI" id="CHEBI:17792"/>
        <dbReference type="ChEBI" id="CHEBI:57925"/>
        <dbReference type="ChEBI" id="CHEBI:90779"/>
        <dbReference type="EC" id="2.5.1.18"/>
    </reaction>
</comment>
<evidence type="ECO:0000256" key="1">
    <source>
        <dbReference type="ARBA" id="ARBA00012452"/>
    </source>
</evidence>
<dbReference type="SUPFAM" id="SSF52833">
    <property type="entry name" value="Thioredoxin-like"/>
    <property type="match status" value="1"/>
</dbReference>
<proteinExistence type="inferred from homology"/>
<dbReference type="EC" id="2.5.1.18" evidence="1"/>
<evidence type="ECO:0000256" key="4">
    <source>
        <dbReference type="ARBA" id="ARBA00047960"/>
    </source>
</evidence>
<dbReference type="PANTHER" id="PTHR11571:SF224">
    <property type="entry name" value="HEMATOPOIETIC PROSTAGLANDIN D SYNTHASE"/>
    <property type="match status" value="1"/>
</dbReference>
<keyword evidence="2" id="KW-0808">Transferase</keyword>
<dbReference type="STRING" id="318479.A0A0N4U1B1"/>
<dbReference type="InterPro" id="IPR004045">
    <property type="entry name" value="Glutathione_S-Trfase_N"/>
</dbReference>
<evidence type="ECO:0000313" key="6">
    <source>
        <dbReference type="EMBL" id="VDN54768.1"/>
    </source>
</evidence>
<dbReference type="Proteomes" id="UP000274756">
    <property type="component" value="Unassembled WGS sequence"/>
</dbReference>
<dbReference type="GO" id="GO:0006749">
    <property type="term" value="P:glutathione metabolic process"/>
    <property type="evidence" value="ECO:0007669"/>
    <property type="project" value="TreeGrafter"/>
</dbReference>
<evidence type="ECO:0000256" key="3">
    <source>
        <dbReference type="ARBA" id="ARBA00038317"/>
    </source>
</evidence>
<evidence type="ECO:0000256" key="2">
    <source>
        <dbReference type="ARBA" id="ARBA00022679"/>
    </source>
</evidence>
<sequence>MVHYKLLYFPIRGRAEPIRLLFHFAQVPFEDEIITFEKWPSRKAGLI</sequence>
<dbReference type="InterPro" id="IPR036249">
    <property type="entry name" value="Thioredoxin-like_sf"/>
</dbReference>
<reference evidence="9" key="1">
    <citation type="submission" date="2017-02" db="UniProtKB">
        <authorList>
            <consortium name="WormBaseParasite"/>
        </authorList>
    </citation>
    <scope>IDENTIFICATION</scope>
</reference>
<name>A0A0N4U1B1_DRAME</name>
<evidence type="ECO:0000313" key="9">
    <source>
        <dbReference type="WBParaSite" id="DME_0000038101-mRNA-1"/>
    </source>
</evidence>
<organism evidence="7 9">
    <name type="scientific">Dracunculus medinensis</name>
    <name type="common">Guinea worm</name>
    <dbReference type="NCBI Taxonomy" id="318479"/>
    <lineage>
        <taxon>Eukaryota</taxon>
        <taxon>Metazoa</taxon>
        <taxon>Ecdysozoa</taxon>
        <taxon>Nematoda</taxon>
        <taxon>Chromadorea</taxon>
        <taxon>Rhabditida</taxon>
        <taxon>Spirurina</taxon>
        <taxon>Dracunculoidea</taxon>
        <taxon>Dracunculidae</taxon>
        <taxon>Dracunculus</taxon>
    </lineage>
</organism>
<accession>A0A0N4U1B1</accession>
<dbReference type="EMBL" id="UYYG01001150">
    <property type="protein sequence ID" value="VDN54768.1"/>
    <property type="molecule type" value="Genomic_DNA"/>
</dbReference>
<dbReference type="PANTHER" id="PTHR11571">
    <property type="entry name" value="GLUTATHIONE S-TRANSFERASE"/>
    <property type="match status" value="1"/>
</dbReference>
<evidence type="ECO:0000313" key="8">
    <source>
        <dbReference type="Proteomes" id="UP000274756"/>
    </source>
</evidence>
<dbReference type="OrthoDB" id="414243at2759"/>
<reference evidence="6 8" key="2">
    <citation type="submission" date="2018-11" db="EMBL/GenBank/DDBJ databases">
        <authorList>
            <consortium name="Pathogen Informatics"/>
        </authorList>
    </citation>
    <scope>NUCLEOTIDE SEQUENCE [LARGE SCALE GENOMIC DNA]</scope>
</reference>
<gene>
    <name evidence="6" type="ORF">DME_LOCUS4741</name>
</gene>
<dbReference type="Gene3D" id="3.40.30.10">
    <property type="entry name" value="Glutaredoxin"/>
    <property type="match status" value="1"/>
</dbReference>
<dbReference type="PROSITE" id="PS50404">
    <property type="entry name" value="GST_NTER"/>
    <property type="match status" value="1"/>
</dbReference>
<keyword evidence="8" id="KW-1185">Reference proteome</keyword>
<evidence type="ECO:0000313" key="7">
    <source>
        <dbReference type="Proteomes" id="UP000038040"/>
    </source>
</evidence>
<dbReference type="Proteomes" id="UP000038040">
    <property type="component" value="Unplaced"/>
</dbReference>
<protein>
    <recommendedName>
        <fullName evidence="1">glutathione transferase</fullName>
        <ecNumber evidence="1">2.5.1.18</ecNumber>
    </recommendedName>
</protein>
<dbReference type="WBParaSite" id="DME_0000038101-mRNA-1">
    <property type="protein sequence ID" value="DME_0000038101-mRNA-1"/>
    <property type="gene ID" value="DME_0000038101"/>
</dbReference>
<feature type="domain" description="GST N-terminal" evidence="5">
    <location>
        <begin position="2"/>
        <end position="47"/>
    </location>
</feature>
<evidence type="ECO:0000259" key="5">
    <source>
        <dbReference type="PROSITE" id="PS50404"/>
    </source>
</evidence>
<dbReference type="AlphaFoldDB" id="A0A0N4U1B1"/>